<organism evidence="1">
    <name type="scientific">metagenome</name>
    <dbReference type="NCBI Taxonomy" id="256318"/>
    <lineage>
        <taxon>unclassified sequences</taxon>
        <taxon>metagenomes</taxon>
    </lineage>
</organism>
<dbReference type="EMBL" id="CZKA01000033">
    <property type="protein sequence ID" value="CUR57194.1"/>
    <property type="molecule type" value="Genomic_DNA"/>
</dbReference>
<proteinExistence type="predicted"/>
<dbReference type="AlphaFoldDB" id="A0A2P2C5A8"/>
<evidence type="ECO:0000313" key="1">
    <source>
        <dbReference type="EMBL" id="CUR57194.1"/>
    </source>
</evidence>
<name>A0A2P2C5A8_9ZZZZ</name>
<gene>
    <name evidence="1" type="ORF">NOCA2390077</name>
</gene>
<accession>A0A2P2C5A8</accession>
<protein>
    <submittedName>
        <fullName evidence="1">Uncharacterized protein</fullName>
    </submittedName>
</protein>
<sequence>MTDDPTYSMAVRTGNWTRQIMLPFHQPVKLRLAPSEHDGVLVELLSGLPFLPPLLTSAELYALVVDASGRAVLDIDTRIDRREVRSSAPSDHWQLRLEGPSGYLELYPLEGASPPQETLQALLTRMTAPAARRTPA</sequence>
<reference evidence="1" key="1">
    <citation type="submission" date="2015-08" db="EMBL/GenBank/DDBJ databases">
        <authorList>
            <person name="Babu N.S."/>
            <person name="Beckwith C.J."/>
            <person name="Beseler K.G."/>
            <person name="Brison A."/>
            <person name="Carone J.V."/>
            <person name="Caskin T.P."/>
            <person name="Diamond M."/>
            <person name="Durham M.E."/>
            <person name="Foxe J.M."/>
            <person name="Go M."/>
            <person name="Henderson B.A."/>
            <person name="Jones I.B."/>
            <person name="McGettigan J.A."/>
            <person name="Micheletti S.J."/>
            <person name="Nasrallah M.E."/>
            <person name="Ortiz D."/>
            <person name="Piller C.R."/>
            <person name="Privatt S.R."/>
            <person name="Schneider S.L."/>
            <person name="Sharp S."/>
            <person name="Smith T.C."/>
            <person name="Stanton J.D."/>
            <person name="Ullery H.E."/>
            <person name="Wilson R.J."/>
            <person name="Serrano M.G."/>
            <person name="Buck G."/>
            <person name="Lee V."/>
            <person name="Wang Y."/>
            <person name="Carvalho R."/>
            <person name="Voegtly L."/>
            <person name="Shi R."/>
            <person name="Duckworth R."/>
            <person name="Johnson A."/>
            <person name="Loviza R."/>
            <person name="Walstead R."/>
            <person name="Shah Z."/>
            <person name="Kiflezghi M."/>
            <person name="Wade K."/>
            <person name="Ball S.L."/>
            <person name="Bradley K.W."/>
            <person name="Asai D.J."/>
            <person name="Bowman C.A."/>
            <person name="Russell D.A."/>
            <person name="Pope W.H."/>
            <person name="Jacobs-Sera D."/>
            <person name="Hendrix R.W."/>
            <person name="Hatfull G.F."/>
        </authorList>
    </citation>
    <scope>NUCLEOTIDE SEQUENCE</scope>
</reference>